<keyword evidence="1" id="KW-0614">Plasmid</keyword>
<gene>
    <name evidence="1" type="ORF">BHY_1098</name>
</gene>
<organism evidence="1">
    <name type="scientific">Borrelia nietonii YOR</name>
    <dbReference type="NCBI Taxonomy" id="1293576"/>
    <lineage>
        <taxon>Bacteria</taxon>
        <taxon>Pseudomonadati</taxon>
        <taxon>Spirochaetota</taxon>
        <taxon>Spirochaetia</taxon>
        <taxon>Spirochaetales</taxon>
        <taxon>Borreliaceae</taxon>
        <taxon>Borrelia</taxon>
        <taxon>Borrelia nietonii</taxon>
    </lineage>
</organism>
<name>W5SAB5_9SPIR</name>
<accession>W5SAB5</accession>
<dbReference type="EMBL" id="CP004154">
    <property type="protein sequence ID" value="AHH04049.1"/>
    <property type="molecule type" value="Genomic_DNA"/>
</dbReference>
<protein>
    <submittedName>
        <fullName evidence="1">Uncharacterized protein</fullName>
    </submittedName>
</protein>
<sequence>MMKNLILGESLIMVGEKLFLKLLFIVSLFVFCDLFAKESEELKAHYAGNNDRSGEIYLGLTNDDNFLSMNYSNYTGYVHVNFGLKSDREIKLKTIDLMGSIVHIDRSADEGVIDMNNRDGKWVLERGLFYFGKFTSEWRKLIRQAKGDLKFCVTCVESENRLLRKYYFKVSAVNLSRFVDLLEQVDSFEAS</sequence>
<dbReference type="HOGENOM" id="CLU_1529718_0_0_12"/>
<dbReference type="AlphaFoldDB" id="W5SAB5"/>
<geneLocation type="plasmid" evidence="1">
    <name>unnamed</name>
</geneLocation>
<proteinExistence type="predicted"/>
<reference evidence="1" key="1">
    <citation type="submission" date="2013-02" db="EMBL/GenBank/DDBJ databases">
        <title>Comparative genomics of Borrelia species.</title>
        <authorList>
            <person name="Schwan T.G."/>
            <person name="Raffel S.J."/>
            <person name="Porcella S.F."/>
        </authorList>
    </citation>
    <scope>NUCLEOTIDE SEQUENCE</scope>
    <source>
        <strain evidence="1">YOR</strain>
        <plasmid evidence="1">unnamed</plasmid>
    </source>
</reference>
<evidence type="ECO:0000313" key="1">
    <source>
        <dbReference type="EMBL" id="AHH04049.1"/>
    </source>
</evidence>